<evidence type="ECO:0000313" key="3">
    <source>
        <dbReference type="Proteomes" id="UP000251891"/>
    </source>
</evidence>
<protein>
    <recommendedName>
        <fullName evidence="4">Copper chaperone PCu(A)C</fullName>
    </recommendedName>
</protein>
<dbReference type="InterPro" id="IPR036182">
    <property type="entry name" value="PCuAC_sf"/>
</dbReference>
<evidence type="ECO:0008006" key="4">
    <source>
        <dbReference type="Google" id="ProtNLM"/>
    </source>
</evidence>
<feature type="region of interest" description="Disordered" evidence="1">
    <location>
        <begin position="240"/>
        <end position="291"/>
    </location>
</feature>
<feature type="compositionally biased region" description="Low complexity" evidence="1">
    <location>
        <begin position="158"/>
        <end position="188"/>
    </location>
</feature>
<keyword evidence="3" id="KW-1185">Reference proteome</keyword>
<dbReference type="AlphaFoldDB" id="A0A365GX21"/>
<dbReference type="EMBL" id="QLYX01000019">
    <property type="protein sequence ID" value="RAY11370.1"/>
    <property type="molecule type" value="Genomic_DNA"/>
</dbReference>
<comment type="caution">
    <text evidence="2">The sequence shown here is derived from an EMBL/GenBank/DDBJ whole genome shotgun (WGS) entry which is preliminary data.</text>
</comment>
<dbReference type="Proteomes" id="UP000251891">
    <property type="component" value="Unassembled WGS sequence"/>
</dbReference>
<name>A0A365GX21_9ACTN</name>
<accession>A0A365GX21</accession>
<feature type="region of interest" description="Disordered" evidence="1">
    <location>
        <begin position="119"/>
        <end position="188"/>
    </location>
</feature>
<dbReference type="SUPFAM" id="SSF110087">
    <property type="entry name" value="DR1885-like metal-binding protein"/>
    <property type="match status" value="1"/>
</dbReference>
<evidence type="ECO:0000256" key="1">
    <source>
        <dbReference type="SAM" id="MobiDB-lite"/>
    </source>
</evidence>
<organism evidence="2 3">
    <name type="scientific">Actinomadura craniellae</name>
    <dbReference type="NCBI Taxonomy" id="2231787"/>
    <lineage>
        <taxon>Bacteria</taxon>
        <taxon>Bacillati</taxon>
        <taxon>Actinomycetota</taxon>
        <taxon>Actinomycetes</taxon>
        <taxon>Streptosporangiales</taxon>
        <taxon>Thermomonosporaceae</taxon>
        <taxon>Actinomadura</taxon>
    </lineage>
</organism>
<evidence type="ECO:0000313" key="2">
    <source>
        <dbReference type="EMBL" id="RAY11370.1"/>
    </source>
</evidence>
<feature type="compositionally biased region" description="Low complexity" evidence="1">
    <location>
        <begin position="264"/>
        <end position="291"/>
    </location>
</feature>
<reference evidence="2 3" key="1">
    <citation type="submission" date="2018-06" db="EMBL/GenBank/DDBJ databases">
        <title>Actinomadura craniellae sp. nov. isolated from marine sponge Craniella sp.</title>
        <authorList>
            <person name="Li L."/>
            <person name="Xu Q.H."/>
            <person name="Lin H.W."/>
            <person name="Lu Y.H."/>
        </authorList>
    </citation>
    <scope>NUCLEOTIDE SEQUENCE [LARGE SCALE GENOMIC DNA]</scope>
    <source>
        <strain evidence="2 3">LHW63021</strain>
    </source>
</reference>
<sequence>MVVLAVAGAVAMAPVISGCGAGDTPQSAMPDRLTEGVNVTLPQGKMPAQMAVRNLFVLGPRPGETFTAGASLPVYASLINQVAGRPDRLVSVSSPAFSGFRISDGSVALPPATRVELTGGTEAGAAPTPTEQGASRTPVAQRAPRTSAASPRTNVPDASGSPSPGATSPSPSPGAAGAVAPAPPAAAAGGPQVVLTGLSGELRGGDSIELTLRFEKSGSTKVLVPVVPWQKEYTTYSPVPGVSASAAPSPSTPAPGHGTEAGHGAAPSDPGATPSGPASPGAGAPPADGGH</sequence>
<dbReference type="Gene3D" id="2.60.40.1890">
    <property type="entry name" value="PCu(A)C copper chaperone"/>
    <property type="match status" value="1"/>
</dbReference>
<proteinExistence type="predicted"/>
<gene>
    <name evidence="2" type="ORF">DPM19_30565</name>
</gene>
<feature type="compositionally biased region" description="Low complexity" evidence="1">
    <location>
        <begin position="240"/>
        <end position="249"/>
    </location>
</feature>